<name>A0A3M7ZWJ1_9MICO</name>
<dbReference type="GO" id="GO:0005886">
    <property type="term" value="C:plasma membrane"/>
    <property type="evidence" value="ECO:0007669"/>
    <property type="project" value="UniProtKB-SubCell"/>
</dbReference>
<dbReference type="SUPFAM" id="SSF103473">
    <property type="entry name" value="MFS general substrate transporter"/>
    <property type="match status" value="1"/>
</dbReference>
<dbReference type="RefSeq" id="WP_122938609.1">
    <property type="nucleotide sequence ID" value="NZ_JBHSNT010000045.1"/>
</dbReference>
<feature type="transmembrane region" description="Helical" evidence="7">
    <location>
        <begin position="430"/>
        <end position="452"/>
    </location>
</feature>
<dbReference type="Gene3D" id="1.20.1250.20">
    <property type="entry name" value="MFS general substrate transporter like domains"/>
    <property type="match status" value="1"/>
</dbReference>
<proteinExistence type="predicted"/>
<keyword evidence="4 7" id="KW-0812">Transmembrane</keyword>
<feature type="transmembrane region" description="Helical" evidence="7">
    <location>
        <begin position="77"/>
        <end position="95"/>
    </location>
</feature>
<feature type="transmembrane region" description="Helical" evidence="7">
    <location>
        <begin position="50"/>
        <end position="70"/>
    </location>
</feature>
<reference evidence="9 10" key="1">
    <citation type="submission" date="2018-10" db="EMBL/GenBank/DDBJ databases">
        <title>Isolation, diversity and antibacterial activity of antinobacteria from the wheat rhizosphere soil.</title>
        <authorList>
            <person name="Sun T."/>
        </authorList>
    </citation>
    <scope>NUCLEOTIDE SEQUENCE [LARGE SCALE GENOMIC DNA]</scope>
    <source>
        <strain evidence="9 10">SJ-23</strain>
    </source>
</reference>
<keyword evidence="6 7" id="KW-0472">Membrane</keyword>
<dbReference type="NCBIfam" id="TIGR00711">
    <property type="entry name" value="efflux_EmrB"/>
    <property type="match status" value="1"/>
</dbReference>
<feature type="transmembrane region" description="Helical" evidence="7">
    <location>
        <begin position="402"/>
        <end position="424"/>
    </location>
</feature>
<dbReference type="OrthoDB" id="7375466at2"/>
<evidence type="ECO:0000256" key="5">
    <source>
        <dbReference type="ARBA" id="ARBA00022989"/>
    </source>
</evidence>
<feature type="transmembrane region" description="Helical" evidence="7">
    <location>
        <begin position="329"/>
        <end position="351"/>
    </location>
</feature>
<dbReference type="CDD" id="cd17321">
    <property type="entry name" value="MFS_MMR_MDR_like"/>
    <property type="match status" value="1"/>
</dbReference>
<feature type="transmembrane region" description="Helical" evidence="7">
    <location>
        <begin position="301"/>
        <end position="322"/>
    </location>
</feature>
<feature type="transmembrane region" description="Helical" evidence="7">
    <location>
        <begin position="357"/>
        <end position="381"/>
    </location>
</feature>
<organism evidence="9 10">
    <name type="scientific">Agromyces tardus</name>
    <dbReference type="NCBI Taxonomy" id="2583849"/>
    <lineage>
        <taxon>Bacteria</taxon>
        <taxon>Bacillati</taxon>
        <taxon>Actinomycetota</taxon>
        <taxon>Actinomycetes</taxon>
        <taxon>Micrococcales</taxon>
        <taxon>Microbacteriaceae</taxon>
        <taxon>Agromyces</taxon>
    </lineage>
</organism>
<feature type="transmembrane region" description="Helical" evidence="7">
    <location>
        <begin position="7"/>
        <end position="30"/>
    </location>
</feature>
<dbReference type="PROSITE" id="PS50850">
    <property type="entry name" value="MFS"/>
    <property type="match status" value="1"/>
</dbReference>
<keyword evidence="3" id="KW-1003">Cell membrane</keyword>
<dbReference type="InterPro" id="IPR004638">
    <property type="entry name" value="EmrB-like"/>
</dbReference>
<dbReference type="EMBL" id="RHHB01000075">
    <property type="protein sequence ID" value="RNB43369.1"/>
    <property type="molecule type" value="Genomic_DNA"/>
</dbReference>
<feature type="transmembrane region" description="Helical" evidence="7">
    <location>
        <begin position="228"/>
        <end position="245"/>
    </location>
</feature>
<evidence type="ECO:0000256" key="3">
    <source>
        <dbReference type="ARBA" id="ARBA00022475"/>
    </source>
</evidence>
<feature type="domain" description="Major facilitator superfamily (MFS) profile" evidence="8">
    <location>
        <begin position="12"/>
        <end position="457"/>
    </location>
</feature>
<evidence type="ECO:0000259" key="8">
    <source>
        <dbReference type="PROSITE" id="PS50850"/>
    </source>
</evidence>
<sequence length="493" mass="50071">MSARRRVPIGLVIAAASIPMFMASLDNLVITNALPVMGPDLGATIEELQWFINAFTLTFATFILGAAALGDRIGRRTVFVAGIVVFTAASVLTALSTEPWMVIGARAVQGLGAAAIMPLSLTLLAGAVSERMRPAAIGIWGGVSGLGVALGPLIGGAIVEGWNWQAIFWINVPIGLVAVPLALAVLPNSRGARRPIDIAGIALAGLGVLGLVYGIVRGNDAGWDSLEVTGSLVAGTVLLVAFVAWEARASAPLLPLRLFRDRSFSVANLVGFAFSFGVFGAIFILIQFLQVVQGKTALEAGLMTTPWTIAPMVVAPIAGFIAPRVGTRVLMAAGLALQSTALFWLASVLAADVEYSALVIPFVLAGVGMGLVFAPMATAVLANMPGDDHAKASGANSTLREVGGALGVAVLTAVFVGAGGSLTPTGYVDAAIPAVATGAGALGLAFLLAFLLPAGRSGASARGTESVDGFGRADAASALDAEFGEPEPVPALR</sequence>
<protein>
    <submittedName>
        <fullName evidence="9">DHA2 family efflux MFS transporter permease subunit</fullName>
    </submittedName>
</protein>
<evidence type="ECO:0000256" key="2">
    <source>
        <dbReference type="ARBA" id="ARBA00022448"/>
    </source>
</evidence>
<accession>A0A3M7ZWJ1</accession>
<dbReference type="PANTHER" id="PTHR42718:SF42">
    <property type="entry name" value="EXPORT PROTEIN"/>
    <property type="match status" value="1"/>
</dbReference>
<feature type="transmembrane region" description="Helical" evidence="7">
    <location>
        <begin position="198"/>
        <end position="216"/>
    </location>
</feature>
<evidence type="ECO:0000313" key="10">
    <source>
        <dbReference type="Proteomes" id="UP000275048"/>
    </source>
</evidence>
<dbReference type="InterPro" id="IPR036259">
    <property type="entry name" value="MFS_trans_sf"/>
</dbReference>
<keyword evidence="5 7" id="KW-1133">Transmembrane helix</keyword>
<feature type="transmembrane region" description="Helical" evidence="7">
    <location>
        <begin position="107"/>
        <end position="128"/>
    </location>
</feature>
<feature type="transmembrane region" description="Helical" evidence="7">
    <location>
        <begin position="266"/>
        <end position="289"/>
    </location>
</feature>
<dbReference type="PANTHER" id="PTHR42718">
    <property type="entry name" value="MAJOR FACILITATOR SUPERFAMILY MULTIDRUG TRANSPORTER MFSC"/>
    <property type="match status" value="1"/>
</dbReference>
<dbReference type="AlphaFoldDB" id="A0A3M7ZWJ1"/>
<dbReference type="InterPro" id="IPR011701">
    <property type="entry name" value="MFS"/>
</dbReference>
<dbReference type="GO" id="GO:0022857">
    <property type="term" value="F:transmembrane transporter activity"/>
    <property type="evidence" value="ECO:0007669"/>
    <property type="project" value="InterPro"/>
</dbReference>
<evidence type="ECO:0000256" key="4">
    <source>
        <dbReference type="ARBA" id="ARBA00022692"/>
    </source>
</evidence>
<dbReference type="Pfam" id="PF07690">
    <property type="entry name" value="MFS_1"/>
    <property type="match status" value="1"/>
</dbReference>
<evidence type="ECO:0000313" key="9">
    <source>
        <dbReference type="EMBL" id="RNB43369.1"/>
    </source>
</evidence>
<evidence type="ECO:0000256" key="6">
    <source>
        <dbReference type="ARBA" id="ARBA00023136"/>
    </source>
</evidence>
<keyword evidence="10" id="KW-1185">Reference proteome</keyword>
<dbReference type="PRINTS" id="PR01036">
    <property type="entry name" value="TCRTETB"/>
</dbReference>
<comment type="caution">
    <text evidence="9">The sequence shown here is derived from an EMBL/GenBank/DDBJ whole genome shotgun (WGS) entry which is preliminary data.</text>
</comment>
<comment type="subcellular location">
    <subcellularLocation>
        <location evidence="1">Cell membrane</location>
        <topology evidence="1">Multi-pass membrane protein</topology>
    </subcellularLocation>
</comment>
<dbReference type="Gene3D" id="1.20.1720.10">
    <property type="entry name" value="Multidrug resistance protein D"/>
    <property type="match status" value="1"/>
</dbReference>
<dbReference type="InterPro" id="IPR020846">
    <property type="entry name" value="MFS_dom"/>
</dbReference>
<gene>
    <name evidence="9" type="ORF">EDM22_18790</name>
</gene>
<evidence type="ECO:0000256" key="1">
    <source>
        <dbReference type="ARBA" id="ARBA00004651"/>
    </source>
</evidence>
<keyword evidence="2" id="KW-0813">Transport</keyword>
<feature type="transmembrane region" description="Helical" evidence="7">
    <location>
        <begin position="135"/>
        <end position="154"/>
    </location>
</feature>
<evidence type="ECO:0000256" key="7">
    <source>
        <dbReference type="SAM" id="Phobius"/>
    </source>
</evidence>
<feature type="transmembrane region" description="Helical" evidence="7">
    <location>
        <begin position="166"/>
        <end position="186"/>
    </location>
</feature>
<dbReference type="Proteomes" id="UP000275048">
    <property type="component" value="Unassembled WGS sequence"/>
</dbReference>